<dbReference type="EMBL" id="GG738856">
    <property type="protein sequence ID" value="EFC47061.1"/>
    <property type="molecule type" value="Genomic_DNA"/>
</dbReference>
<dbReference type="InterPro" id="IPR016040">
    <property type="entry name" value="NAD(P)-bd_dom"/>
</dbReference>
<dbReference type="Gene3D" id="3.40.50.720">
    <property type="entry name" value="NAD(P)-binding Rossmann-like Domain"/>
    <property type="match status" value="1"/>
</dbReference>
<dbReference type="AlphaFoldDB" id="D2V7U1"/>
<dbReference type="RefSeq" id="XP_002679805.1">
    <property type="nucleotide sequence ID" value="XM_002679759.1"/>
</dbReference>
<proteinExistence type="predicted"/>
<name>D2V7U1_NAEGR</name>
<keyword evidence="3" id="KW-1185">Reference proteome</keyword>
<evidence type="ECO:0000313" key="3">
    <source>
        <dbReference type="Proteomes" id="UP000006671"/>
    </source>
</evidence>
<protein>
    <submittedName>
        <fullName evidence="2">Predicted protein</fullName>
    </submittedName>
</protein>
<dbReference type="VEuPathDB" id="AmoebaDB:NAEGRDRAFT_47369"/>
<dbReference type="SUPFAM" id="SSF51735">
    <property type="entry name" value="NAD(P)-binding Rossmann-fold domains"/>
    <property type="match status" value="1"/>
</dbReference>
<dbReference type="InterPro" id="IPR036291">
    <property type="entry name" value="NAD(P)-bd_dom_sf"/>
</dbReference>
<sequence>MSQFNSTVGEIALLGATQGVGKQCLLLLLSNRMKVRVLARNPSMLSYLKKDFGELMTIVKGDATRLEDVEELISSSVTHVISSLGSKTIGKTTLVETGVSNTVKAMLKQDKPMRIAIITSAGILDVKQSWFFDNILKKYIIHNVYQDLANSERALCQLTKDSKITYAIVRPPQLVDSPITLDFEFGEDNNYPKGTSKVTRQDVASFLLRSLFDEKLQGNRSFNLNSKREIPTKLDIDEMLKETLSPTLFIIWKVLKTIVKIGLTGLVLYSLKTLFNK</sequence>
<dbReference type="OrthoDB" id="419598at2759"/>
<gene>
    <name evidence="2" type="ORF">NAEGRDRAFT_47369</name>
</gene>
<dbReference type="PANTHER" id="PTHR15020:SF50">
    <property type="entry name" value="UPF0659 PROTEIN YMR090W"/>
    <property type="match status" value="1"/>
</dbReference>
<evidence type="ECO:0000259" key="1">
    <source>
        <dbReference type="Pfam" id="PF13460"/>
    </source>
</evidence>
<dbReference type="KEGG" id="ngr:NAEGRDRAFT_47369"/>
<dbReference type="PANTHER" id="PTHR15020">
    <property type="entry name" value="FLAVIN REDUCTASE-RELATED"/>
    <property type="match status" value="1"/>
</dbReference>
<dbReference type="InParanoid" id="D2V7U1"/>
<organism evidence="3">
    <name type="scientific">Naegleria gruberi</name>
    <name type="common">Amoeba</name>
    <dbReference type="NCBI Taxonomy" id="5762"/>
    <lineage>
        <taxon>Eukaryota</taxon>
        <taxon>Discoba</taxon>
        <taxon>Heterolobosea</taxon>
        <taxon>Tetramitia</taxon>
        <taxon>Eutetramitia</taxon>
        <taxon>Vahlkampfiidae</taxon>
        <taxon>Naegleria</taxon>
    </lineage>
</organism>
<reference evidence="2 3" key="1">
    <citation type="journal article" date="2010" name="Cell">
        <title>The genome of Naegleria gruberi illuminates early eukaryotic versatility.</title>
        <authorList>
            <person name="Fritz-Laylin L.K."/>
            <person name="Prochnik S.E."/>
            <person name="Ginger M.L."/>
            <person name="Dacks J.B."/>
            <person name="Carpenter M.L."/>
            <person name="Field M.C."/>
            <person name="Kuo A."/>
            <person name="Paredez A."/>
            <person name="Chapman J."/>
            <person name="Pham J."/>
            <person name="Shu S."/>
            <person name="Neupane R."/>
            <person name="Cipriano M."/>
            <person name="Mancuso J."/>
            <person name="Tu H."/>
            <person name="Salamov A."/>
            <person name="Lindquist E."/>
            <person name="Shapiro H."/>
            <person name="Lucas S."/>
            <person name="Grigoriev I.V."/>
            <person name="Cande W.Z."/>
            <person name="Fulton C."/>
            <person name="Rokhsar D.S."/>
            <person name="Dawson S.C."/>
        </authorList>
    </citation>
    <scope>NUCLEOTIDE SEQUENCE [LARGE SCALE GENOMIC DNA]</scope>
    <source>
        <strain evidence="2 3">NEG-M</strain>
    </source>
</reference>
<dbReference type="Proteomes" id="UP000006671">
    <property type="component" value="Unassembled WGS sequence"/>
</dbReference>
<evidence type="ECO:0000313" key="2">
    <source>
        <dbReference type="EMBL" id="EFC47061.1"/>
    </source>
</evidence>
<dbReference type="GeneID" id="8861238"/>
<feature type="domain" description="NAD(P)-binding" evidence="1">
    <location>
        <begin position="15"/>
        <end position="213"/>
    </location>
</feature>
<dbReference type="Pfam" id="PF13460">
    <property type="entry name" value="NAD_binding_10"/>
    <property type="match status" value="1"/>
</dbReference>
<accession>D2V7U1</accession>